<evidence type="ECO:0000256" key="3">
    <source>
        <dbReference type="ARBA" id="ARBA00023125"/>
    </source>
</evidence>
<dbReference type="PANTHER" id="PTHR35807">
    <property type="entry name" value="TRANSCRIPTIONAL REGULATOR REDD-RELATED"/>
    <property type="match status" value="1"/>
</dbReference>
<dbReference type="InterPro" id="IPR036388">
    <property type="entry name" value="WH-like_DNA-bd_sf"/>
</dbReference>
<accession>A0ABX1SMW9</accession>
<sequence length="1057" mass="109622">MAAVPPDGTYLRLLGRFQVRRGGEEIPPAAFGGRKVRTLLRVLAVRRPDLVPHETLAEAIWPDRLPADPAGNLGVLVNRARRTLGDAGLVVTGPGGYALGACGVDVEEFHAAVAAGRTAGDPAQALRAFTAALGLWGEPLAEDVYAEWAREPRDRLLRARVDALEGAARAALEVGDAGAAAEFGADAVAAEPLRESSTLVLARALAAAGDRAAALVRLGELRHRLADELGVDPSAEVTQLQLRLLRGRPSPRRDPVPRVVAFGGPAFGGLSFVGRDAELARLRAAVAARGVVTLAGVAGVGKSRLLAELARGVSLPVVAARAFLPERAEAWGLARTLLREALAIDAGVAVALPARVRDALSGLLPELTETGSAGALDGESRRALLLAGGLRVLEAAAGDNPGGALLIADDLQWADPSSLALLGSALARLPDLAAVLAYRPDELGAGALAELRAVRPLAEITLGPLPTEAVADHALAAALLDATDRTPFAVAEVLRELVERAAVVAAPGGWRPRIPDAVALARELGRTGQLRAVRRRVERHSGVRAEVLGLVALLARETPARTVAAAAALDPREVLDALSALAGAGLLRLGETGWGTAHDLVGETVTAGLSPGERGRLHGLLARALEAEDADPSEIARHHRDAGDAAAAGAAYARAAGHALDGHATREAAALAEAGLGLEPRGTVRADLLDVRAEARAAHGDLSGAVADLQEALAEPGPARSRRWSRLAMLSSGARDLQRAADLVELALVEAGSDPGARALALETAAILDMNLERPARATERAEAALALYQGLGDAQGVARILDGRAMATFLDGRIAEGVELFGRVAELFTGSGELLRVVTPRSTRGHGLVFLDHPGEGLAETTAALRLARDLDSPEGVAYSLWHRSEALSGLARGAEAEADAREALRIARGVGHRGWTATGWRALGIALQAQGRLAEAGEAFAESGRMAGDRLSLFASWAAARAALVAVALDRLDEAAVLVERALAQGPPLGHYEGRLAQVELALARGDPHATPLAAHALAAARAGGHLVSVPRLCVVQGEWRVRTGRRRRGRGRLP</sequence>
<keyword evidence="8" id="KW-1185">Reference proteome</keyword>
<dbReference type="Pfam" id="PF13191">
    <property type="entry name" value="AAA_16"/>
    <property type="match status" value="1"/>
</dbReference>
<dbReference type="Gene3D" id="1.10.10.10">
    <property type="entry name" value="Winged helix-like DNA-binding domain superfamily/Winged helix DNA-binding domain"/>
    <property type="match status" value="1"/>
</dbReference>
<keyword evidence="2" id="KW-0805">Transcription regulation</keyword>
<evidence type="ECO:0000256" key="2">
    <source>
        <dbReference type="ARBA" id="ARBA00023015"/>
    </source>
</evidence>
<reference evidence="7 8" key="1">
    <citation type="submission" date="2020-04" db="EMBL/GenBank/DDBJ databases">
        <authorList>
            <person name="Klaysubun C."/>
            <person name="Duangmal K."/>
            <person name="Lipun K."/>
        </authorList>
    </citation>
    <scope>NUCLEOTIDE SEQUENCE [LARGE SCALE GENOMIC DNA]</scope>
    <source>
        <strain evidence="7 8">K10HN5</strain>
    </source>
</reference>
<keyword evidence="4" id="KW-0804">Transcription</keyword>
<feature type="domain" description="OmpR/PhoB-type" evidence="5">
    <location>
        <begin position="23"/>
        <end position="99"/>
    </location>
</feature>
<dbReference type="SUPFAM" id="SSF52540">
    <property type="entry name" value="P-loop containing nucleoside triphosphate hydrolases"/>
    <property type="match status" value="1"/>
</dbReference>
<dbReference type="SMART" id="SM00862">
    <property type="entry name" value="Trans_reg_C"/>
    <property type="match status" value="1"/>
</dbReference>
<comment type="caution">
    <text evidence="7">The sequence shown here is derived from an EMBL/GenBank/DDBJ whole genome shotgun (WGS) entry which is preliminary data.</text>
</comment>
<dbReference type="RefSeq" id="WP_169385659.1">
    <property type="nucleotide sequence ID" value="NZ_JAAXLA010000126.1"/>
</dbReference>
<keyword evidence="3" id="KW-0238">DNA-binding</keyword>
<name>A0ABX1SMW9_9PSEU</name>
<feature type="domain" description="Bacterial transcriptional activator" evidence="6">
    <location>
        <begin position="104"/>
        <end position="245"/>
    </location>
</feature>
<dbReference type="SMART" id="SM01043">
    <property type="entry name" value="BTAD"/>
    <property type="match status" value="1"/>
</dbReference>
<dbReference type="InterPro" id="IPR016032">
    <property type="entry name" value="Sig_transdc_resp-reg_C-effctor"/>
</dbReference>
<dbReference type="EMBL" id="JAAXLA010000126">
    <property type="protein sequence ID" value="NMI02158.1"/>
    <property type="molecule type" value="Genomic_DNA"/>
</dbReference>
<dbReference type="SUPFAM" id="SSF48452">
    <property type="entry name" value="TPR-like"/>
    <property type="match status" value="3"/>
</dbReference>
<comment type="similarity">
    <text evidence="1">Belongs to the AfsR/DnrI/RedD regulatory family.</text>
</comment>
<dbReference type="Pfam" id="PF03704">
    <property type="entry name" value="BTAD"/>
    <property type="match status" value="1"/>
</dbReference>
<dbReference type="InterPro" id="IPR001867">
    <property type="entry name" value="OmpR/PhoB-type_DNA-bd"/>
</dbReference>
<dbReference type="InterPro" id="IPR011990">
    <property type="entry name" value="TPR-like_helical_dom_sf"/>
</dbReference>
<dbReference type="InterPro" id="IPR041664">
    <property type="entry name" value="AAA_16"/>
</dbReference>
<organism evidence="7 8">
    <name type="scientific">Pseudonocardia acidicola</name>
    <dbReference type="NCBI Taxonomy" id="2724939"/>
    <lineage>
        <taxon>Bacteria</taxon>
        <taxon>Bacillati</taxon>
        <taxon>Actinomycetota</taxon>
        <taxon>Actinomycetes</taxon>
        <taxon>Pseudonocardiales</taxon>
        <taxon>Pseudonocardiaceae</taxon>
        <taxon>Pseudonocardia</taxon>
    </lineage>
</organism>
<dbReference type="PANTHER" id="PTHR35807:SF1">
    <property type="entry name" value="TRANSCRIPTIONAL REGULATOR REDD"/>
    <property type="match status" value="1"/>
</dbReference>
<dbReference type="InterPro" id="IPR005158">
    <property type="entry name" value="BTAD"/>
</dbReference>
<evidence type="ECO:0000313" key="7">
    <source>
        <dbReference type="EMBL" id="NMI02158.1"/>
    </source>
</evidence>
<evidence type="ECO:0000313" key="8">
    <source>
        <dbReference type="Proteomes" id="UP000820669"/>
    </source>
</evidence>
<dbReference type="SUPFAM" id="SSF46894">
    <property type="entry name" value="C-terminal effector domain of the bipartite response regulators"/>
    <property type="match status" value="1"/>
</dbReference>
<evidence type="ECO:0000259" key="6">
    <source>
        <dbReference type="SMART" id="SM01043"/>
    </source>
</evidence>
<dbReference type="InterPro" id="IPR027417">
    <property type="entry name" value="P-loop_NTPase"/>
</dbReference>
<gene>
    <name evidence="7" type="ORF">HF526_33425</name>
</gene>
<evidence type="ECO:0000259" key="5">
    <source>
        <dbReference type="SMART" id="SM00862"/>
    </source>
</evidence>
<dbReference type="Proteomes" id="UP000820669">
    <property type="component" value="Unassembled WGS sequence"/>
</dbReference>
<evidence type="ECO:0000256" key="1">
    <source>
        <dbReference type="ARBA" id="ARBA00005820"/>
    </source>
</evidence>
<dbReference type="Gene3D" id="1.25.40.10">
    <property type="entry name" value="Tetratricopeptide repeat domain"/>
    <property type="match status" value="3"/>
</dbReference>
<evidence type="ECO:0000256" key="4">
    <source>
        <dbReference type="ARBA" id="ARBA00023163"/>
    </source>
</evidence>
<protein>
    <submittedName>
        <fullName evidence="7">AAA family ATPase</fullName>
    </submittedName>
</protein>
<dbReference type="InterPro" id="IPR051677">
    <property type="entry name" value="AfsR-DnrI-RedD_regulator"/>
</dbReference>
<proteinExistence type="inferred from homology"/>